<proteinExistence type="predicted"/>
<name>A0AAE0NXT5_9PEZI</name>
<organism evidence="1 2">
    <name type="scientific">Podospora didyma</name>
    <dbReference type="NCBI Taxonomy" id="330526"/>
    <lineage>
        <taxon>Eukaryota</taxon>
        <taxon>Fungi</taxon>
        <taxon>Dikarya</taxon>
        <taxon>Ascomycota</taxon>
        <taxon>Pezizomycotina</taxon>
        <taxon>Sordariomycetes</taxon>
        <taxon>Sordariomycetidae</taxon>
        <taxon>Sordariales</taxon>
        <taxon>Podosporaceae</taxon>
        <taxon>Podospora</taxon>
    </lineage>
</organism>
<protein>
    <recommendedName>
        <fullName evidence="3">Glucose-methanol-choline oxidoreductase C-terminal domain-containing protein</fullName>
    </recommendedName>
</protein>
<gene>
    <name evidence="1" type="ORF">B0H63DRAFT_537761</name>
</gene>
<dbReference type="Gene3D" id="3.50.50.60">
    <property type="entry name" value="FAD/NAD(P)-binding domain"/>
    <property type="match status" value="1"/>
</dbReference>
<dbReference type="EMBL" id="JAULSW010000002">
    <property type="protein sequence ID" value="KAK3389713.1"/>
    <property type="molecule type" value="Genomic_DNA"/>
</dbReference>
<evidence type="ECO:0008006" key="3">
    <source>
        <dbReference type="Google" id="ProtNLM"/>
    </source>
</evidence>
<dbReference type="InterPro" id="IPR036188">
    <property type="entry name" value="FAD/NAD-bd_sf"/>
</dbReference>
<evidence type="ECO:0000313" key="1">
    <source>
        <dbReference type="EMBL" id="KAK3389713.1"/>
    </source>
</evidence>
<sequence>MEASHPLFSSDSQAACVRLTDGPLSADAADIEYSAEDDAVLEKWVQENVQSTWHSLGTCKMLPREEKGPVDASLNLSIVPRNVAASTNSTALAIGKKAADIFTRELSSMWW</sequence>
<accession>A0AAE0NXT5</accession>
<dbReference type="Gene3D" id="3.30.560.10">
    <property type="entry name" value="Glucose Oxidase, domain 3"/>
    <property type="match status" value="1"/>
</dbReference>
<evidence type="ECO:0000313" key="2">
    <source>
        <dbReference type="Proteomes" id="UP001285441"/>
    </source>
</evidence>
<comment type="caution">
    <text evidence="1">The sequence shown here is derived from an EMBL/GenBank/DDBJ whole genome shotgun (WGS) entry which is preliminary data.</text>
</comment>
<keyword evidence="2" id="KW-1185">Reference proteome</keyword>
<dbReference type="AlphaFoldDB" id="A0AAE0NXT5"/>
<dbReference type="Proteomes" id="UP001285441">
    <property type="component" value="Unassembled WGS sequence"/>
</dbReference>
<reference evidence="1" key="2">
    <citation type="submission" date="2023-06" db="EMBL/GenBank/DDBJ databases">
        <authorList>
            <consortium name="Lawrence Berkeley National Laboratory"/>
            <person name="Haridas S."/>
            <person name="Hensen N."/>
            <person name="Bonometti L."/>
            <person name="Westerberg I."/>
            <person name="Brannstrom I.O."/>
            <person name="Guillou S."/>
            <person name="Cros-Aarteil S."/>
            <person name="Calhoun S."/>
            <person name="Kuo A."/>
            <person name="Mondo S."/>
            <person name="Pangilinan J."/>
            <person name="Riley R."/>
            <person name="LaButti K."/>
            <person name="Andreopoulos B."/>
            <person name="Lipzen A."/>
            <person name="Chen C."/>
            <person name="Yanf M."/>
            <person name="Daum C."/>
            <person name="Ng V."/>
            <person name="Clum A."/>
            <person name="Steindorff A."/>
            <person name="Ohm R."/>
            <person name="Martin F."/>
            <person name="Silar P."/>
            <person name="Natvig D."/>
            <person name="Lalanne C."/>
            <person name="Gautier V."/>
            <person name="Ament-velasquez S.L."/>
            <person name="Kruys A."/>
            <person name="Hutchinson M.I."/>
            <person name="Powell A.J."/>
            <person name="Barry K."/>
            <person name="Miller A.N."/>
            <person name="Grigoriev I.V."/>
            <person name="Debuchy R."/>
            <person name="Gladieux P."/>
            <person name="Thoren M.H."/>
            <person name="Johannesson H."/>
        </authorList>
    </citation>
    <scope>NUCLEOTIDE SEQUENCE</scope>
    <source>
        <strain evidence="1">CBS 232.78</strain>
    </source>
</reference>
<reference evidence="1" key="1">
    <citation type="journal article" date="2023" name="Mol. Phylogenet. Evol.">
        <title>Genome-scale phylogeny and comparative genomics of the fungal order Sordariales.</title>
        <authorList>
            <person name="Hensen N."/>
            <person name="Bonometti L."/>
            <person name="Westerberg I."/>
            <person name="Brannstrom I.O."/>
            <person name="Guillou S."/>
            <person name="Cros-Aarteil S."/>
            <person name="Calhoun S."/>
            <person name="Haridas S."/>
            <person name="Kuo A."/>
            <person name="Mondo S."/>
            <person name="Pangilinan J."/>
            <person name="Riley R."/>
            <person name="LaButti K."/>
            <person name="Andreopoulos B."/>
            <person name="Lipzen A."/>
            <person name="Chen C."/>
            <person name="Yan M."/>
            <person name="Daum C."/>
            <person name="Ng V."/>
            <person name="Clum A."/>
            <person name="Steindorff A."/>
            <person name="Ohm R.A."/>
            <person name="Martin F."/>
            <person name="Silar P."/>
            <person name="Natvig D.O."/>
            <person name="Lalanne C."/>
            <person name="Gautier V."/>
            <person name="Ament-Velasquez S.L."/>
            <person name="Kruys A."/>
            <person name="Hutchinson M.I."/>
            <person name="Powell A.J."/>
            <person name="Barry K."/>
            <person name="Miller A.N."/>
            <person name="Grigoriev I.V."/>
            <person name="Debuchy R."/>
            <person name="Gladieux P."/>
            <person name="Hiltunen Thoren M."/>
            <person name="Johannesson H."/>
        </authorList>
    </citation>
    <scope>NUCLEOTIDE SEQUENCE</scope>
    <source>
        <strain evidence="1">CBS 232.78</strain>
    </source>
</reference>